<proteinExistence type="predicted"/>
<protein>
    <recommendedName>
        <fullName evidence="4">DUF7728 domain-containing protein</fullName>
    </recommendedName>
</protein>
<dbReference type="EMBL" id="JAPZBU010000009">
    <property type="protein sequence ID" value="KAJ5388557.1"/>
    <property type="molecule type" value="Genomic_DNA"/>
</dbReference>
<dbReference type="InterPro" id="IPR056145">
    <property type="entry name" value="DUF7728"/>
</dbReference>
<dbReference type="RefSeq" id="XP_056486355.1">
    <property type="nucleotide sequence ID" value="XM_056635735.1"/>
</dbReference>
<dbReference type="PANTHER" id="PTHR40622:SF2">
    <property type="match status" value="1"/>
</dbReference>
<dbReference type="OrthoDB" id="5409353at2759"/>
<dbReference type="PANTHER" id="PTHR40622">
    <property type="match status" value="1"/>
</dbReference>
<feature type="compositionally biased region" description="Basic residues" evidence="1">
    <location>
        <begin position="230"/>
        <end position="241"/>
    </location>
</feature>
<keyword evidence="2" id="KW-1133">Transmembrane helix</keyword>
<comment type="caution">
    <text evidence="5">The sequence shown here is derived from an EMBL/GenBank/DDBJ whole genome shotgun (WGS) entry which is preliminary data.</text>
</comment>
<feature type="chain" id="PRO_5040753598" description="DUF7728 domain-containing protein" evidence="3">
    <location>
        <begin position="32"/>
        <end position="392"/>
    </location>
</feature>
<keyword evidence="6" id="KW-1185">Reference proteome</keyword>
<keyword evidence="3" id="KW-0732">Signal</keyword>
<feature type="domain" description="DUF7728" evidence="4">
    <location>
        <begin position="50"/>
        <end position="184"/>
    </location>
</feature>
<reference evidence="5" key="1">
    <citation type="submission" date="2022-12" db="EMBL/GenBank/DDBJ databases">
        <authorList>
            <person name="Petersen C."/>
        </authorList>
    </citation>
    <scope>NUCLEOTIDE SEQUENCE</scope>
    <source>
        <strain evidence="5">IBT 29677</strain>
    </source>
</reference>
<organism evidence="5 6">
    <name type="scientific">Penicillium cosmopolitanum</name>
    <dbReference type="NCBI Taxonomy" id="1131564"/>
    <lineage>
        <taxon>Eukaryota</taxon>
        <taxon>Fungi</taxon>
        <taxon>Dikarya</taxon>
        <taxon>Ascomycota</taxon>
        <taxon>Pezizomycotina</taxon>
        <taxon>Eurotiomycetes</taxon>
        <taxon>Eurotiomycetidae</taxon>
        <taxon>Eurotiales</taxon>
        <taxon>Aspergillaceae</taxon>
        <taxon>Penicillium</taxon>
    </lineage>
</organism>
<evidence type="ECO:0000313" key="5">
    <source>
        <dbReference type="EMBL" id="KAJ5388557.1"/>
    </source>
</evidence>
<keyword evidence="2" id="KW-0472">Membrane</keyword>
<dbReference type="Proteomes" id="UP001147747">
    <property type="component" value="Unassembled WGS sequence"/>
</dbReference>
<dbReference type="GeneID" id="81374715"/>
<feature type="compositionally biased region" description="Basic residues" evidence="1">
    <location>
        <begin position="286"/>
        <end position="297"/>
    </location>
</feature>
<name>A0A9W9VSF7_9EURO</name>
<evidence type="ECO:0000256" key="1">
    <source>
        <dbReference type="SAM" id="MobiDB-lite"/>
    </source>
</evidence>
<evidence type="ECO:0000313" key="6">
    <source>
        <dbReference type="Proteomes" id="UP001147747"/>
    </source>
</evidence>
<dbReference type="Pfam" id="PF24854">
    <property type="entry name" value="DUF7728"/>
    <property type="match status" value="1"/>
</dbReference>
<keyword evidence="2" id="KW-0812">Transmembrane</keyword>
<feature type="region of interest" description="Disordered" evidence="1">
    <location>
        <begin position="228"/>
        <end position="301"/>
    </location>
</feature>
<reference evidence="5" key="2">
    <citation type="journal article" date="2023" name="IMA Fungus">
        <title>Comparative genomic study of the Penicillium genus elucidates a diverse pangenome and 15 lateral gene transfer events.</title>
        <authorList>
            <person name="Petersen C."/>
            <person name="Sorensen T."/>
            <person name="Nielsen M.R."/>
            <person name="Sondergaard T.E."/>
            <person name="Sorensen J.L."/>
            <person name="Fitzpatrick D.A."/>
            <person name="Frisvad J.C."/>
            <person name="Nielsen K.L."/>
        </authorList>
    </citation>
    <scope>NUCLEOTIDE SEQUENCE</scope>
    <source>
        <strain evidence="5">IBT 29677</strain>
    </source>
</reference>
<dbReference type="AlphaFoldDB" id="A0A9W9VSF7"/>
<evidence type="ECO:0000256" key="3">
    <source>
        <dbReference type="SAM" id="SignalP"/>
    </source>
</evidence>
<gene>
    <name evidence="5" type="ORF">N7509_011098</name>
</gene>
<accession>A0A9W9VSF7</accession>
<feature type="transmembrane region" description="Helical" evidence="2">
    <location>
        <begin position="314"/>
        <end position="343"/>
    </location>
</feature>
<feature type="signal peptide" evidence="3">
    <location>
        <begin position="1"/>
        <end position="31"/>
    </location>
</feature>
<evidence type="ECO:0000259" key="4">
    <source>
        <dbReference type="Pfam" id="PF24854"/>
    </source>
</evidence>
<evidence type="ECO:0000256" key="2">
    <source>
        <dbReference type="SAM" id="Phobius"/>
    </source>
</evidence>
<sequence length="392" mass="42884">MFVRSLLLGGTAALGASAMLVIPEMEPKVEAVEDGFMNVHPMLFEDIRNAVVDVPCTECPFRETDKDGSVSWTDNKPSTLMLDFTIEDSRLMANGRQIFPPIPPSPIHAVQQLEDGEESDPMPVGYALEVMPLPSPADTPGTDFLDVRFTVLDIESHPVPVDTVAITLIVDPTGDLYIAKTSIETTPAPERSSWKKCQGKPKCLQELLVSRVRGLLASAKDRLINLTSHKGGRKGCHGKHKGTMEMGPHGEYPHGDFKPEDFSPEGHEGHHHGHQTGPYLPEKAGRPHHGHHGHHPPPPHGAFAHTFSRVVRFIVVPAILGVLAGLTASAVGMLVGQVVVFCWQRYRGTQPKEHKAAWEDGNSCEKQGLMAESEDVLPEYVNESQRGSMDKN</sequence>
<feature type="compositionally biased region" description="Basic and acidic residues" evidence="1">
    <location>
        <begin position="251"/>
        <end position="268"/>
    </location>
</feature>